<feature type="compositionally biased region" description="Polar residues" evidence="2">
    <location>
        <begin position="724"/>
        <end position="740"/>
    </location>
</feature>
<feature type="region of interest" description="Disordered" evidence="2">
    <location>
        <begin position="1163"/>
        <end position="1221"/>
    </location>
</feature>
<protein>
    <recommendedName>
        <fullName evidence="5">F-box domain-containing protein</fullName>
    </recommendedName>
</protein>
<dbReference type="Proteomes" id="UP000001514">
    <property type="component" value="Unassembled WGS sequence"/>
</dbReference>
<dbReference type="CDD" id="cd09917">
    <property type="entry name" value="F-box_SF"/>
    <property type="match status" value="1"/>
</dbReference>
<feature type="repeat" description="HEAT" evidence="1">
    <location>
        <begin position="340"/>
        <end position="376"/>
    </location>
</feature>
<dbReference type="PANTHER" id="PTHR21467:SF0">
    <property type="entry name" value="SERINE_THREONINE-PROTEIN PHOSPHATASE 4 REGULATORY SUBUNIT 4"/>
    <property type="match status" value="1"/>
</dbReference>
<feature type="compositionally biased region" description="Basic and acidic residues" evidence="2">
    <location>
        <begin position="1163"/>
        <end position="1179"/>
    </location>
</feature>
<feature type="compositionally biased region" description="Basic and acidic residues" evidence="2">
    <location>
        <begin position="1002"/>
        <end position="1021"/>
    </location>
</feature>
<feature type="compositionally biased region" description="Basic and acidic residues" evidence="2">
    <location>
        <begin position="1133"/>
        <end position="1142"/>
    </location>
</feature>
<feature type="region of interest" description="Disordered" evidence="2">
    <location>
        <begin position="1128"/>
        <end position="1151"/>
    </location>
</feature>
<feature type="region of interest" description="Disordered" evidence="2">
    <location>
        <begin position="1252"/>
        <end position="1285"/>
    </location>
</feature>
<name>D8T2R8_SELML</name>
<reference evidence="3 4" key="1">
    <citation type="journal article" date="2011" name="Science">
        <title>The Selaginella genome identifies genetic changes associated with the evolution of vascular plants.</title>
        <authorList>
            <person name="Banks J.A."/>
            <person name="Nishiyama T."/>
            <person name="Hasebe M."/>
            <person name="Bowman J.L."/>
            <person name="Gribskov M."/>
            <person name="dePamphilis C."/>
            <person name="Albert V.A."/>
            <person name="Aono N."/>
            <person name="Aoyama T."/>
            <person name="Ambrose B.A."/>
            <person name="Ashton N.W."/>
            <person name="Axtell M.J."/>
            <person name="Barker E."/>
            <person name="Barker M.S."/>
            <person name="Bennetzen J.L."/>
            <person name="Bonawitz N.D."/>
            <person name="Chapple C."/>
            <person name="Cheng C."/>
            <person name="Correa L.G."/>
            <person name="Dacre M."/>
            <person name="DeBarry J."/>
            <person name="Dreyer I."/>
            <person name="Elias M."/>
            <person name="Engstrom E.M."/>
            <person name="Estelle M."/>
            <person name="Feng L."/>
            <person name="Finet C."/>
            <person name="Floyd S.K."/>
            <person name="Frommer W.B."/>
            <person name="Fujita T."/>
            <person name="Gramzow L."/>
            <person name="Gutensohn M."/>
            <person name="Harholt J."/>
            <person name="Hattori M."/>
            <person name="Heyl A."/>
            <person name="Hirai T."/>
            <person name="Hiwatashi Y."/>
            <person name="Ishikawa M."/>
            <person name="Iwata M."/>
            <person name="Karol K.G."/>
            <person name="Koehler B."/>
            <person name="Kolukisaoglu U."/>
            <person name="Kubo M."/>
            <person name="Kurata T."/>
            <person name="Lalonde S."/>
            <person name="Li K."/>
            <person name="Li Y."/>
            <person name="Litt A."/>
            <person name="Lyons E."/>
            <person name="Manning G."/>
            <person name="Maruyama T."/>
            <person name="Michael T.P."/>
            <person name="Mikami K."/>
            <person name="Miyazaki S."/>
            <person name="Morinaga S."/>
            <person name="Murata T."/>
            <person name="Mueller-Roeber B."/>
            <person name="Nelson D.R."/>
            <person name="Obara M."/>
            <person name="Oguri Y."/>
            <person name="Olmstead R.G."/>
            <person name="Onodera N."/>
            <person name="Petersen B.L."/>
            <person name="Pils B."/>
            <person name="Prigge M."/>
            <person name="Rensing S.A."/>
            <person name="Riano-Pachon D.M."/>
            <person name="Roberts A.W."/>
            <person name="Sato Y."/>
            <person name="Scheller H.V."/>
            <person name="Schulz B."/>
            <person name="Schulz C."/>
            <person name="Shakirov E.V."/>
            <person name="Shibagaki N."/>
            <person name="Shinohara N."/>
            <person name="Shippen D.E."/>
            <person name="Soerensen I."/>
            <person name="Sotooka R."/>
            <person name="Sugimoto N."/>
            <person name="Sugita M."/>
            <person name="Sumikawa N."/>
            <person name="Tanurdzic M."/>
            <person name="Theissen G."/>
            <person name="Ulvskov P."/>
            <person name="Wakazuki S."/>
            <person name="Weng J.K."/>
            <person name="Willats W.W."/>
            <person name="Wipf D."/>
            <person name="Wolf P.G."/>
            <person name="Yang L."/>
            <person name="Zimmer A.D."/>
            <person name="Zhu Q."/>
            <person name="Mitros T."/>
            <person name="Hellsten U."/>
            <person name="Loque D."/>
            <person name="Otillar R."/>
            <person name="Salamov A."/>
            <person name="Schmutz J."/>
            <person name="Shapiro H."/>
            <person name="Lindquist E."/>
            <person name="Lucas S."/>
            <person name="Rokhsar D."/>
            <person name="Grigoriev I.V."/>
        </authorList>
    </citation>
    <scope>NUCLEOTIDE SEQUENCE [LARGE SCALE GENOMIC DNA]</scope>
</reference>
<dbReference type="Gene3D" id="1.25.10.10">
    <property type="entry name" value="Leucine-rich Repeat Variant"/>
    <property type="match status" value="1"/>
</dbReference>
<feature type="region of interest" description="Disordered" evidence="2">
    <location>
        <begin position="713"/>
        <end position="803"/>
    </location>
</feature>
<proteinExistence type="predicted"/>
<evidence type="ECO:0008006" key="5">
    <source>
        <dbReference type="Google" id="ProtNLM"/>
    </source>
</evidence>
<dbReference type="SUPFAM" id="SSF81383">
    <property type="entry name" value="F-box domain"/>
    <property type="match status" value="1"/>
</dbReference>
<dbReference type="InterPro" id="IPR011989">
    <property type="entry name" value="ARM-like"/>
</dbReference>
<feature type="region of interest" description="Disordered" evidence="2">
    <location>
        <begin position="998"/>
        <end position="1047"/>
    </location>
</feature>
<dbReference type="InParanoid" id="D8T2R8"/>
<dbReference type="STRING" id="88036.D8T2R8"/>
<dbReference type="Gramene" id="EFJ08898">
    <property type="protein sequence ID" value="EFJ08898"/>
    <property type="gene ID" value="SELMODRAFT_428420"/>
</dbReference>
<keyword evidence="4" id="KW-1185">Reference proteome</keyword>
<dbReference type="PANTHER" id="PTHR21467">
    <property type="entry name" value="PROTEIN PHOSPHATASE 4 REGULATORY SUBUNIT 4 PPP4R4"/>
    <property type="match status" value="1"/>
</dbReference>
<feature type="compositionally biased region" description="Basic and acidic residues" evidence="2">
    <location>
        <begin position="1274"/>
        <end position="1285"/>
    </location>
</feature>
<evidence type="ECO:0000313" key="3">
    <source>
        <dbReference type="EMBL" id="EFJ08898.1"/>
    </source>
</evidence>
<evidence type="ECO:0000256" key="1">
    <source>
        <dbReference type="PROSITE-ProRule" id="PRU00103"/>
    </source>
</evidence>
<dbReference type="EMBL" id="GL377667">
    <property type="protein sequence ID" value="EFJ08898.1"/>
    <property type="molecule type" value="Genomic_DNA"/>
</dbReference>
<dbReference type="KEGG" id="smo:SELMODRAFT_428420"/>
<evidence type="ECO:0000313" key="4">
    <source>
        <dbReference type="Proteomes" id="UP000001514"/>
    </source>
</evidence>
<accession>D8T2R8</accession>
<dbReference type="InterPro" id="IPR021133">
    <property type="entry name" value="HEAT_type_2"/>
</dbReference>
<feature type="compositionally biased region" description="Acidic residues" evidence="2">
    <location>
        <begin position="1036"/>
        <end position="1045"/>
    </location>
</feature>
<feature type="region of interest" description="Disordered" evidence="2">
    <location>
        <begin position="1336"/>
        <end position="1381"/>
    </location>
</feature>
<dbReference type="InterPro" id="IPR016024">
    <property type="entry name" value="ARM-type_fold"/>
</dbReference>
<gene>
    <name evidence="3" type="ORF">SELMODRAFT_428420</name>
</gene>
<dbReference type="HOGENOM" id="CLU_253749_0_0_1"/>
<evidence type="ECO:0000256" key="2">
    <source>
        <dbReference type="SAM" id="MobiDB-lite"/>
    </source>
</evidence>
<dbReference type="eggNOG" id="KOG0211">
    <property type="taxonomic scope" value="Eukaryota"/>
</dbReference>
<sequence>MQVSEKRNRERLPFTLNFPWNRPNQAFLSTLNEPILSMPGLKDSISQSKEAPIHDPEIPWKISWNPPVTSQHPSLIFPGIYQNLIGRVGSEETRDHAKAARLCLMDLLPDLDLFDTSTEQRRDAGLTKEDVERCIVDENVGELDRLKMFLSPTAHQLQQSCAVAKLPTTFQEYGLRAYHALIPTINSSLERFNAQMQVAVGEAVNRIIQNGTFTKDVVGRLLPIIMTMLTSTRPDAVVYAWLEALCSLVPFLPRKVLTESLLKLALSKGQPDESSQTKILCARIYGSTAPSLEGKYVEQTFLQKAMALCQDTDSEVRVCMCRQLYPLSRTVGLDTAERVVLPELCELLRDEEIPVQHASLKCLLEMLSMFPPETKQLKIFPIIRSCAQHFHFWFCVQRESEMLLSLLPFLGEILVKMGPELKEEDVQVLVDSFRLFCSHEDENIRRITKMLGKDKTSLYLKEPLILLLKDTSREVQGSLLPILQHVLGIYWFLTGQFSSSGEHQRLATYGAIIPYLLQMEKAISSTHQWRLQLDLLNAFPQLPDYVSSDQIFEYFVPICFRYMSDGALPVRSAATLSLAIFIRTSSSQMFKEHFLESAIVVLQDAVASVRMRACLLIPLLKAAIKLPDDVQALERINFFATQRLNDNDRHVASVARSIADCLKHANIRLPGNEKFSQAEFEAIDKQKEEEEWNMLSKEEQDEKRKLDDVLHRMKLEPHKRTGHATGTSTARMPSKVTGSPSVKVKAAAPGVLSSGGKQKSPPAATAPGSVKAPNSARLESESESSDVSSLPQARPQSKAKAGGYATAMIQWKRTLRKVPGIRGLASRVGGDAINHPSASSSSEDSALQRAWDAVVDTWNFITRKARAMGDASDPFDKLPDEVYQLIFHAICDCKSLVRCMAVSRAFKEQSERVSTLCIVCPGQFTSYVDKLQRIFMMVRRFHSLEALVVRVGQPKDEPPSWARCMRYAEIGSSVEKFIFMAAKIGEFSEFDSALRGHPVHRKERESSSEGEGEAVRMDRDSVTSGGNSSTTRSPLDEEEKEDEDCSWPLSDEQIYPQLILRQVVAPSNDVLKRMVPVIVFAIVQGLDEFRDSVPAFIHKFKKLKMFLLVDMLESVTVLMREHQIQQIRIRQQQMDDSKDVKGKSVNAGEECSSDLMQKGKEWLESDENRGCSSRRKQDQGESSGSQGNYEDEDDNEEELSHSSEGCATTLEGGDNQRTPFDGASETWRNCKGICIHGPGDSRGELAFKYPFKRTGRGTRGNKSVRTGSYRRRERSAEWMDESVRRRQENRHYKGLSLRRREESRAFKTWKLGKRERENGDGDGSYSAQSVLESSCASSSSHADSGSYASGETSDGVSASLDHPLASSCPAEGATPDYHMGERLSHGNMEAWSETWKERLGRRARELPREMGGNESATDVGREALRRERLREGVRKRQMEIEREALRFDITFWRADEVVARSNYSLTDVSMCIATHDASPLSISELRTLVCSALAGPLLAATIAHVNEQASFHNL</sequence>
<feature type="compositionally biased region" description="Polar residues" evidence="2">
    <location>
        <begin position="1022"/>
        <end position="1033"/>
    </location>
</feature>
<organism evidence="4">
    <name type="scientific">Selaginella moellendorffii</name>
    <name type="common">Spikemoss</name>
    <dbReference type="NCBI Taxonomy" id="88036"/>
    <lineage>
        <taxon>Eukaryota</taxon>
        <taxon>Viridiplantae</taxon>
        <taxon>Streptophyta</taxon>
        <taxon>Embryophyta</taxon>
        <taxon>Tracheophyta</taxon>
        <taxon>Lycopodiopsida</taxon>
        <taxon>Selaginellales</taxon>
        <taxon>Selaginellaceae</taxon>
        <taxon>Selaginella</taxon>
    </lineage>
</organism>
<feature type="compositionally biased region" description="Low complexity" evidence="2">
    <location>
        <begin position="1336"/>
        <end position="1349"/>
    </location>
</feature>
<dbReference type="InterPro" id="IPR039918">
    <property type="entry name" value="PPP4R4"/>
</dbReference>
<dbReference type="InterPro" id="IPR036047">
    <property type="entry name" value="F-box-like_dom_sf"/>
</dbReference>
<dbReference type="PROSITE" id="PS50077">
    <property type="entry name" value="HEAT_REPEAT"/>
    <property type="match status" value="1"/>
</dbReference>
<dbReference type="SUPFAM" id="SSF48371">
    <property type="entry name" value="ARM repeat"/>
    <property type="match status" value="1"/>
</dbReference>